<dbReference type="Proteomes" id="UP000232323">
    <property type="component" value="Unassembled WGS sequence"/>
</dbReference>
<keyword evidence="4" id="KW-1185">Reference proteome</keyword>
<accession>A0A250WSF1</accession>
<evidence type="ECO:0000313" key="3">
    <source>
        <dbReference type="EMBL" id="GAX73758.1"/>
    </source>
</evidence>
<dbReference type="EMBL" id="BEGY01000005">
    <property type="protein sequence ID" value="GAX73758.1"/>
    <property type="molecule type" value="Genomic_DNA"/>
</dbReference>
<dbReference type="AlphaFoldDB" id="A0A250WSF1"/>
<comment type="caution">
    <text evidence="3">The sequence shown here is derived from an EMBL/GenBank/DDBJ whole genome shotgun (WGS) entry which is preliminary data.</text>
</comment>
<gene>
    <name evidence="3" type="ORF">CEUSTIGMA_g1209.t1</name>
</gene>
<organism evidence="3 4">
    <name type="scientific">Chlamydomonas eustigma</name>
    <dbReference type="NCBI Taxonomy" id="1157962"/>
    <lineage>
        <taxon>Eukaryota</taxon>
        <taxon>Viridiplantae</taxon>
        <taxon>Chlorophyta</taxon>
        <taxon>core chlorophytes</taxon>
        <taxon>Chlorophyceae</taxon>
        <taxon>CS clade</taxon>
        <taxon>Chlamydomonadales</taxon>
        <taxon>Chlamydomonadaceae</taxon>
        <taxon>Chlamydomonas</taxon>
    </lineage>
</organism>
<feature type="region of interest" description="Disordered" evidence="1">
    <location>
        <begin position="348"/>
        <end position="367"/>
    </location>
</feature>
<keyword evidence="2" id="KW-0812">Transmembrane</keyword>
<feature type="transmembrane region" description="Helical" evidence="2">
    <location>
        <begin position="151"/>
        <end position="171"/>
    </location>
</feature>
<reference evidence="3 4" key="1">
    <citation type="submission" date="2017-08" db="EMBL/GenBank/DDBJ databases">
        <title>Acidophilic green algal genome provides insights into adaptation to an acidic environment.</title>
        <authorList>
            <person name="Hirooka S."/>
            <person name="Hirose Y."/>
            <person name="Kanesaki Y."/>
            <person name="Higuchi S."/>
            <person name="Fujiwara T."/>
            <person name="Onuma R."/>
            <person name="Era A."/>
            <person name="Ohbayashi R."/>
            <person name="Uzuka A."/>
            <person name="Nozaki H."/>
            <person name="Yoshikawa H."/>
            <person name="Miyagishima S.Y."/>
        </authorList>
    </citation>
    <scope>NUCLEOTIDE SEQUENCE [LARGE SCALE GENOMIC DNA]</scope>
    <source>
        <strain evidence="3 4">NIES-2499</strain>
    </source>
</reference>
<sequence>MPCPFGYKAEPSDPAEHEEEANASDADAENSDTALEGASEERLQAKGVDGINGDFEKDPVSWFYQNQIKSEADFQARKKELQEQAKLRLENIMKAKKKLLEFDSDFDGSMHSSELSELDSDVHSLSSLKSCAESWIEDADYKTPAEGWLKFSAPAAVAVAVYFAYQSYLMISICGKVTGILLNTQWPLYCIGLAVLMIIFCGTMYLAASTRSKRILLTSEIGLLVTYALCIALIAALVAKPIKIDYKLQDAACHKFDNREIGNKLCNAMPKAAKEVATALPALLWSSVSVGASTIILGALGIWYTFELAYIEKKAAKHKRRHRRRKLSIPWHKIKVIGPVTNCGKGGAPHGAAAKGKKPGKCPMNFS</sequence>
<evidence type="ECO:0000256" key="2">
    <source>
        <dbReference type="SAM" id="Phobius"/>
    </source>
</evidence>
<proteinExistence type="predicted"/>
<feature type="transmembrane region" description="Helical" evidence="2">
    <location>
        <begin position="186"/>
        <end position="208"/>
    </location>
</feature>
<feature type="transmembrane region" description="Helical" evidence="2">
    <location>
        <begin position="215"/>
        <end position="239"/>
    </location>
</feature>
<feature type="compositionally biased region" description="Acidic residues" evidence="1">
    <location>
        <begin position="16"/>
        <end position="30"/>
    </location>
</feature>
<name>A0A250WSF1_9CHLO</name>
<evidence type="ECO:0000256" key="1">
    <source>
        <dbReference type="SAM" id="MobiDB-lite"/>
    </source>
</evidence>
<keyword evidence="2" id="KW-0472">Membrane</keyword>
<keyword evidence="2" id="KW-1133">Transmembrane helix</keyword>
<feature type="transmembrane region" description="Helical" evidence="2">
    <location>
        <begin position="290"/>
        <end position="311"/>
    </location>
</feature>
<protein>
    <submittedName>
        <fullName evidence="3">Uncharacterized protein</fullName>
    </submittedName>
</protein>
<evidence type="ECO:0000313" key="4">
    <source>
        <dbReference type="Proteomes" id="UP000232323"/>
    </source>
</evidence>
<dbReference type="OrthoDB" id="535702at2759"/>
<feature type="region of interest" description="Disordered" evidence="1">
    <location>
        <begin position="1"/>
        <end position="51"/>
    </location>
</feature>